<feature type="binding site" evidence="4 6">
    <location>
        <position position="111"/>
    </location>
    <ligand>
        <name>substrate</name>
    </ligand>
</feature>
<dbReference type="KEGG" id="amt:Amet_4634"/>
<dbReference type="InterPro" id="IPR020103">
    <property type="entry name" value="PsdUridine_synth_cat_dom_sf"/>
</dbReference>
<dbReference type="HOGENOM" id="CLU_014673_0_1_9"/>
<evidence type="ECO:0000256" key="2">
    <source>
        <dbReference type="ARBA" id="ARBA00022694"/>
    </source>
</evidence>
<evidence type="ECO:0000313" key="9">
    <source>
        <dbReference type="EMBL" id="ABR50705.1"/>
    </source>
</evidence>
<feature type="active site" description="Nucleophile" evidence="4 5">
    <location>
        <position position="53"/>
    </location>
</feature>
<evidence type="ECO:0000259" key="8">
    <source>
        <dbReference type="Pfam" id="PF01416"/>
    </source>
</evidence>
<dbReference type="InterPro" id="IPR001406">
    <property type="entry name" value="PsdUridine_synth_TruA"/>
</dbReference>
<dbReference type="GO" id="GO:0160147">
    <property type="term" value="F:tRNA pseudouridine(38-40) synthase activity"/>
    <property type="evidence" value="ECO:0007669"/>
    <property type="project" value="UniProtKB-EC"/>
</dbReference>
<organism evidence="9 10">
    <name type="scientific">Alkaliphilus metalliredigens (strain QYMF)</name>
    <dbReference type="NCBI Taxonomy" id="293826"/>
    <lineage>
        <taxon>Bacteria</taxon>
        <taxon>Bacillati</taxon>
        <taxon>Bacillota</taxon>
        <taxon>Clostridia</taxon>
        <taxon>Peptostreptococcales</taxon>
        <taxon>Natronincolaceae</taxon>
        <taxon>Alkaliphilus</taxon>
    </lineage>
</organism>
<evidence type="ECO:0000256" key="4">
    <source>
        <dbReference type="HAMAP-Rule" id="MF_00171"/>
    </source>
</evidence>
<dbReference type="EMBL" id="CP000724">
    <property type="protein sequence ID" value="ABR50705.1"/>
    <property type="molecule type" value="Genomic_DNA"/>
</dbReference>
<dbReference type="PANTHER" id="PTHR11142:SF22">
    <property type="entry name" value="TRNA PSEUDOURIDINE SYNTHASE A 2"/>
    <property type="match status" value="1"/>
</dbReference>
<keyword evidence="10" id="KW-1185">Reference proteome</keyword>
<keyword evidence="3 4" id="KW-0413">Isomerase</keyword>
<dbReference type="InterPro" id="IPR020097">
    <property type="entry name" value="PsdUridine_synth_TruA_a/b_dom"/>
</dbReference>
<evidence type="ECO:0000256" key="6">
    <source>
        <dbReference type="PIRSR" id="PIRSR001430-2"/>
    </source>
</evidence>
<dbReference type="SUPFAM" id="SSF55120">
    <property type="entry name" value="Pseudouridine synthase"/>
    <property type="match status" value="1"/>
</dbReference>
<comment type="similarity">
    <text evidence="1 4 7">Belongs to the tRNA pseudouridine synthase TruA family.</text>
</comment>
<name>A6TWY7_ALKMQ</name>
<dbReference type="OrthoDB" id="9811823at2"/>
<dbReference type="GO" id="GO:0003723">
    <property type="term" value="F:RNA binding"/>
    <property type="evidence" value="ECO:0007669"/>
    <property type="project" value="InterPro"/>
</dbReference>
<dbReference type="Gene3D" id="3.30.70.660">
    <property type="entry name" value="Pseudouridine synthase I, catalytic domain, C-terminal subdomain"/>
    <property type="match status" value="1"/>
</dbReference>
<evidence type="ECO:0000256" key="5">
    <source>
        <dbReference type="PIRSR" id="PIRSR001430-1"/>
    </source>
</evidence>
<dbReference type="InterPro" id="IPR020095">
    <property type="entry name" value="PsdUridine_synth_TruA_C"/>
</dbReference>
<comment type="function">
    <text evidence="4">Formation of pseudouridine at positions 38, 39 and 40 in the anticodon stem and loop of transfer RNAs.</text>
</comment>
<dbReference type="InterPro" id="IPR020094">
    <property type="entry name" value="TruA/RsuA/RluB/E/F_N"/>
</dbReference>
<comment type="catalytic activity">
    <reaction evidence="4 7">
        <text>uridine(38/39/40) in tRNA = pseudouridine(38/39/40) in tRNA</text>
        <dbReference type="Rhea" id="RHEA:22376"/>
        <dbReference type="Rhea" id="RHEA-COMP:10085"/>
        <dbReference type="Rhea" id="RHEA-COMP:10087"/>
        <dbReference type="ChEBI" id="CHEBI:65314"/>
        <dbReference type="ChEBI" id="CHEBI:65315"/>
        <dbReference type="EC" id="5.4.99.12"/>
    </reaction>
</comment>
<dbReference type="eggNOG" id="COG0101">
    <property type="taxonomic scope" value="Bacteria"/>
</dbReference>
<dbReference type="PANTHER" id="PTHR11142">
    <property type="entry name" value="PSEUDOURIDYLATE SYNTHASE"/>
    <property type="match status" value="1"/>
</dbReference>
<dbReference type="STRING" id="293826.Amet_4634"/>
<dbReference type="GO" id="GO:0031119">
    <property type="term" value="P:tRNA pseudouridine synthesis"/>
    <property type="evidence" value="ECO:0007669"/>
    <property type="project" value="UniProtKB-UniRule"/>
</dbReference>
<dbReference type="CDD" id="cd02570">
    <property type="entry name" value="PseudoU_synth_EcTruA"/>
    <property type="match status" value="1"/>
</dbReference>
<feature type="domain" description="Pseudouridine synthase I TruA alpha/beta" evidence="8">
    <location>
        <begin position="144"/>
        <end position="246"/>
    </location>
</feature>
<reference evidence="10" key="1">
    <citation type="journal article" date="2016" name="Genome Announc.">
        <title>Complete genome sequence of Alkaliphilus metalliredigens strain QYMF, an alkaliphilic and metal-reducing bacterium isolated from borax-contaminated leachate ponds.</title>
        <authorList>
            <person name="Hwang C."/>
            <person name="Copeland A."/>
            <person name="Lucas S."/>
            <person name="Lapidus A."/>
            <person name="Barry K."/>
            <person name="Detter J.C."/>
            <person name="Glavina Del Rio T."/>
            <person name="Hammon N."/>
            <person name="Israni S."/>
            <person name="Dalin E."/>
            <person name="Tice H."/>
            <person name="Pitluck S."/>
            <person name="Chertkov O."/>
            <person name="Brettin T."/>
            <person name="Bruce D."/>
            <person name="Han C."/>
            <person name="Schmutz J."/>
            <person name="Larimer F."/>
            <person name="Land M.L."/>
            <person name="Hauser L."/>
            <person name="Kyrpides N."/>
            <person name="Mikhailova N."/>
            <person name="Ye Q."/>
            <person name="Zhou J."/>
            <person name="Richardson P."/>
            <person name="Fields M.W."/>
        </authorList>
    </citation>
    <scope>NUCLEOTIDE SEQUENCE [LARGE SCALE GENOMIC DNA]</scope>
    <source>
        <strain evidence="10">QYMF</strain>
    </source>
</reference>
<evidence type="ECO:0000256" key="1">
    <source>
        <dbReference type="ARBA" id="ARBA00009375"/>
    </source>
</evidence>
<protein>
    <recommendedName>
        <fullName evidence="4">tRNA pseudouridine synthase A</fullName>
        <ecNumber evidence="4">5.4.99.12</ecNumber>
    </recommendedName>
    <alternativeName>
        <fullName evidence="4">tRNA pseudouridine(38-40) synthase</fullName>
    </alternativeName>
    <alternativeName>
        <fullName evidence="4">tRNA pseudouridylate synthase I</fullName>
    </alternativeName>
    <alternativeName>
        <fullName evidence="4">tRNA-uridine isomerase I</fullName>
    </alternativeName>
</protein>
<proteinExistence type="inferred from homology"/>
<comment type="caution">
    <text evidence="4">Lacks conserved residue(s) required for the propagation of feature annotation.</text>
</comment>
<comment type="subunit">
    <text evidence="4">Homodimer.</text>
</comment>
<dbReference type="EC" id="5.4.99.12" evidence="4"/>
<dbReference type="Pfam" id="PF01416">
    <property type="entry name" value="PseudoU_synth_1"/>
    <property type="match status" value="2"/>
</dbReference>
<accession>A6TWY7</accession>
<sequence length="246" mass="28135">MRNIRMIVEYDGTKYRGWQRQTATDMTIQGKLEHVISEMVGKKTEIVGSGRTDAGAHAYGQVANFHTKSTLSIKEMYQYINQYLPQDIVVKELKEAGPRFHSRYNVKGKKYVYRIWNESTASVFHRKHSYHVPQALNLELMQEAAAKLVGTYDFLPFSSVKKSEKTTVRTIESITIEKKDAFVEITIVGDGFLYNMVRIITGTLIEIGSKKKKPTYIDEIFSVGKRQNAGETVPSQGLFLIEVYYN</sequence>
<dbReference type="Gene3D" id="3.30.70.580">
    <property type="entry name" value="Pseudouridine synthase I, catalytic domain, N-terminal subdomain"/>
    <property type="match status" value="1"/>
</dbReference>
<feature type="domain" description="Pseudouridine synthase I TruA alpha/beta" evidence="8">
    <location>
        <begin position="6"/>
        <end position="105"/>
    </location>
</feature>
<keyword evidence="2 4" id="KW-0819">tRNA processing</keyword>
<dbReference type="HAMAP" id="MF_00171">
    <property type="entry name" value="TruA"/>
    <property type="match status" value="1"/>
</dbReference>
<dbReference type="FunFam" id="3.30.70.580:FF:000001">
    <property type="entry name" value="tRNA pseudouridine synthase A"/>
    <property type="match status" value="1"/>
</dbReference>
<dbReference type="NCBIfam" id="TIGR00071">
    <property type="entry name" value="hisT_truA"/>
    <property type="match status" value="1"/>
</dbReference>
<dbReference type="Proteomes" id="UP000001572">
    <property type="component" value="Chromosome"/>
</dbReference>
<dbReference type="AlphaFoldDB" id="A6TWY7"/>
<dbReference type="RefSeq" id="WP_012065593.1">
    <property type="nucleotide sequence ID" value="NC_009633.1"/>
</dbReference>
<dbReference type="PIRSF" id="PIRSF001430">
    <property type="entry name" value="tRNA_psdUrid_synth"/>
    <property type="match status" value="1"/>
</dbReference>
<gene>
    <name evidence="4" type="primary">truA</name>
    <name evidence="9" type="ordered locus">Amet_4634</name>
</gene>
<evidence type="ECO:0000256" key="7">
    <source>
        <dbReference type="RuleBase" id="RU003792"/>
    </source>
</evidence>
<evidence type="ECO:0000313" key="10">
    <source>
        <dbReference type="Proteomes" id="UP000001572"/>
    </source>
</evidence>
<evidence type="ECO:0000256" key="3">
    <source>
        <dbReference type="ARBA" id="ARBA00023235"/>
    </source>
</evidence>